<dbReference type="AlphaFoldDB" id="A0A8T0FX81"/>
<reference evidence="2" key="2">
    <citation type="submission" date="2020-06" db="EMBL/GenBank/DDBJ databases">
        <authorList>
            <person name="Sheffer M."/>
        </authorList>
    </citation>
    <scope>NUCLEOTIDE SEQUENCE</scope>
</reference>
<evidence type="ECO:0000313" key="2">
    <source>
        <dbReference type="EMBL" id="KAF8795707.1"/>
    </source>
</evidence>
<dbReference type="EMBL" id="JABXBU010000001">
    <property type="protein sequence ID" value="KAF8795707.1"/>
    <property type="molecule type" value="Genomic_DNA"/>
</dbReference>
<organism evidence="2 3">
    <name type="scientific">Argiope bruennichi</name>
    <name type="common">Wasp spider</name>
    <name type="synonym">Aranea bruennichi</name>
    <dbReference type="NCBI Taxonomy" id="94029"/>
    <lineage>
        <taxon>Eukaryota</taxon>
        <taxon>Metazoa</taxon>
        <taxon>Ecdysozoa</taxon>
        <taxon>Arthropoda</taxon>
        <taxon>Chelicerata</taxon>
        <taxon>Arachnida</taxon>
        <taxon>Araneae</taxon>
        <taxon>Araneomorphae</taxon>
        <taxon>Entelegynae</taxon>
        <taxon>Araneoidea</taxon>
        <taxon>Araneidae</taxon>
        <taxon>Argiope</taxon>
    </lineage>
</organism>
<accession>A0A8T0FX81</accession>
<keyword evidence="3" id="KW-1185">Reference proteome</keyword>
<proteinExistence type="predicted"/>
<keyword evidence="1" id="KW-0175">Coiled coil</keyword>
<evidence type="ECO:0000313" key="3">
    <source>
        <dbReference type="Proteomes" id="UP000807504"/>
    </source>
</evidence>
<sequence>MLQEMQVKYEQAQEEIRVLREEKERLEERIRHSDPILRPVSPQHVEERYNLPGPSWQSDELEVVPRREVSKKFAFKKVPVLRPVIPLESEEDEYVSGASSVDVPPLDELVHSDVVPVRQVSRKKRRNTEEEERERLEFENEVIPRMKRRKANPIADDPVAANALYCQSANVCYGKELTMFLGSGTGSVFSASRDARRYCRPRTEPRGGSFQQIEATGSDWPPFILLRVKKETRILYLSFSSLYESESYSLVEFSSENLDSLEEVKFQWGIQVLVPSVQGLIVYQCDLNFREKEHACPLRLFKSGSGLRFDPEN</sequence>
<evidence type="ECO:0000256" key="1">
    <source>
        <dbReference type="SAM" id="Coils"/>
    </source>
</evidence>
<gene>
    <name evidence="2" type="ORF">HNY73_000174</name>
</gene>
<feature type="coiled-coil region" evidence="1">
    <location>
        <begin position="2"/>
        <end position="29"/>
    </location>
</feature>
<comment type="caution">
    <text evidence="2">The sequence shown here is derived from an EMBL/GenBank/DDBJ whole genome shotgun (WGS) entry which is preliminary data.</text>
</comment>
<reference evidence="2" key="1">
    <citation type="journal article" date="2020" name="bioRxiv">
        <title>Chromosome-level reference genome of the European wasp spider Argiope bruennichi: a resource for studies on range expansion and evolutionary adaptation.</title>
        <authorList>
            <person name="Sheffer M.M."/>
            <person name="Hoppe A."/>
            <person name="Krehenwinkel H."/>
            <person name="Uhl G."/>
            <person name="Kuss A.W."/>
            <person name="Jensen L."/>
            <person name="Jensen C."/>
            <person name="Gillespie R.G."/>
            <person name="Hoff K.J."/>
            <person name="Prost S."/>
        </authorList>
    </citation>
    <scope>NUCLEOTIDE SEQUENCE</scope>
</reference>
<dbReference type="Proteomes" id="UP000807504">
    <property type="component" value="Unassembled WGS sequence"/>
</dbReference>
<name>A0A8T0FX81_ARGBR</name>
<protein>
    <submittedName>
        <fullName evidence="2">Uncharacterized protein</fullName>
    </submittedName>
</protein>